<dbReference type="OrthoDB" id="5812814at2"/>
<evidence type="ECO:0008006" key="4">
    <source>
        <dbReference type="Google" id="ProtNLM"/>
    </source>
</evidence>
<dbReference type="AlphaFoldDB" id="A0A2A7U7C9"/>
<dbReference type="SUPFAM" id="SSF69255">
    <property type="entry name" value="gp5 N-terminal domain-like"/>
    <property type="match status" value="1"/>
</dbReference>
<evidence type="ECO:0000313" key="3">
    <source>
        <dbReference type="Proteomes" id="UP000219788"/>
    </source>
</evidence>
<dbReference type="RefSeq" id="WP_098142702.1">
    <property type="nucleotide sequence ID" value="NZ_PDDV01000008.1"/>
</dbReference>
<dbReference type="Proteomes" id="UP000219788">
    <property type="component" value="Unassembled WGS sequence"/>
</dbReference>
<evidence type="ECO:0000256" key="1">
    <source>
        <dbReference type="SAM" id="MobiDB-lite"/>
    </source>
</evidence>
<gene>
    <name evidence="2" type="ORF">CRM76_01850</name>
</gene>
<dbReference type="EMBL" id="PDDV01000008">
    <property type="protein sequence ID" value="PEH74178.1"/>
    <property type="molecule type" value="Genomic_DNA"/>
</dbReference>
<dbReference type="SUPFAM" id="SSF69349">
    <property type="entry name" value="Phage fibre proteins"/>
    <property type="match status" value="1"/>
</dbReference>
<comment type="caution">
    <text evidence="2">The sequence shown here is derived from an EMBL/GenBank/DDBJ whole genome shotgun (WGS) entry which is preliminary data.</text>
</comment>
<protein>
    <recommendedName>
        <fullName evidence="4">Gp5/Type VI secretion system Vgr protein OB-fold domain-containing protein</fullName>
    </recommendedName>
</protein>
<sequence length="579" mass="62400">MKLIKRLEVGGQEHHLADEDMVLELSGCGRGFMTVEASGSLQGQMVTLDVGDHSLVVRWFTGYVERSQPAENGYQRIFVREVAGLLAHAQPISLRHPTLRQLCDHLTEQCGIPFALPDRAEYVDTPIPHFTHSGTGYQLLNNIGHAFGIEDYVWQTQPDGTVFIGSYRDSFWQGKAVTLPEAFAVEQQAGNSMTLPVIQSVRPGAVLNGQRITQVRLRGDEMTLTWQPRNNAGQPAQATPMRRQIEKEFPELAGGQHLPRLGRIEAISDVSALGDICDPFRPRYAADVQLLDAKGEPDSRVPVYPAVPLPSVMGGPETGMMGFPHPGTVVEIAFAGGQPDRPFIRQILPYRWSLPAVGPDEQVQQVRGDVSQRATSRGDWVRETDQRIEDRAREHHIIADEASSCVVERTATVSGDDVLTVGGAARRQVLGSYMLTSLGGIDLHTAGSQRHAIGGTLAQAVGGDLNQAIGGNASRYVAQDDSAEVDGDLSEKVAGIRKSMAKAQQFMAGSTWIGSPEVNLLSLFGQMLDVVQELATTAAAHTHPGDSGGTTGKPNQSGAFTGQGSKAGQINQTLQSITG</sequence>
<reference evidence="3" key="1">
    <citation type="submission" date="2017-09" db="EMBL/GenBank/DDBJ databases">
        <title>FDA dAtabase for Regulatory Grade micrObial Sequences (FDA-ARGOS): Supporting development and validation of Infectious Disease Dx tests.</title>
        <authorList>
            <person name="Goldberg B."/>
            <person name="Campos J."/>
            <person name="Tallon L."/>
            <person name="Sadzewicz L."/>
            <person name="Ott S."/>
            <person name="Zhao X."/>
            <person name="Nagaraj S."/>
            <person name="Vavikolanu K."/>
            <person name="Aluvathingal J."/>
            <person name="Nadendla S."/>
            <person name="Geyer C."/>
            <person name="Sichtig H."/>
        </authorList>
    </citation>
    <scope>NUCLEOTIDE SEQUENCE [LARGE SCALE GENOMIC DNA]</scope>
    <source>
        <strain evidence="3">FDAARGOS_370</strain>
    </source>
</reference>
<organism evidence="2 3">
    <name type="scientific">Edwardsiella tarda</name>
    <dbReference type="NCBI Taxonomy" id="636"/>
    <lineage>
        <taxon>Bacteria</taxon>
        <taxon>Pseudomonadati</taxon>
        <taxon>Pseudomonadota</taxon>
        <taxon>Gammaproteobacteria</taxon>
        <taxon>Enterobacterales</taxon>
        <taxon>Hafniaceae</taxon>
        <taxon>Edwardsiella</taxon>
    </lineage>
</organism>
<proteinExistence type="predicted"/>
<accession>A0A2A7U7C9</accession>
<evidence type="ECO:0000313" key="2">
    <source>
        <dbReference type="EMBL" id="PEH74178.1"/>
    </source>
</evidence>
<feature type="region of interest" description="Disordered" evidence="1">
    <location>
        <begin position="540"/>
        <end position="579"/>
    </location>
</feature>
<name>A0A2A7U7C9_EDWTA</name>
<feature type="compositionally biased region" description="Polar residues" evidence="1">
    <location>
        <begin position="552"/>
        <end position="579"/>
    </location>
</feature>